<reference evidence="1 2" key="1">
    <citation type="journal article" date="2021" name="Nat. Plants">
        <title>The Taxus genome provides insights into paclitaxel biosynthesis.</title>
        <authorList>
            <person name="Xiong X."/>
            <person name="Gou J."/>
            <person name="Liao Q."/>
            <person name="Li Y."/>
            <person name="Zhou Q."/>
            <person name="Bi G."/>
            <person name="Li C."/>
            <person name="Du R."/>
            <person name="Wang X."/>
            <person name="Sun T."/>
            <person name="Guo L."/>
            <person name="Liang H."/>
            <person name="Lu P."/>
            <person name="Wu Y."/>
            <person name="Zhang Z."/>
            <person name="Ro D.K."/>
            <person name="Shang Y."/>
            <person name="Huang S."/>
            <person name="Yan J."/>
        </authorList>
    </citation>
    <scope>NUCLEOTIDE SEQUENCE [LARGE SCALE GENOMIC DNA]</scope>
    <source>
        <strain evidence="1">Ta-2019</strain>
    </source>
</reference>
<sequence length="61" mass="7169">MQDEQVWIHRFIWGLNLDIGGAVCIHYPQTLAEVVEKAYIAEETRGKTQQARDRVQMRIQQ</sequence>
<proteinExistence type="predicted"/>
<comment type="caution">
    <text evidence="1">The sequence shown here is derived from an EMBL/GenBank/DDBJ whole genome shotgun (WGS) entry which is preliminary data.</text>
</comment>
<protein>
    <submittedName>
        <fullName evidence="1">Uncharacterized protein</fullName>
    </submittedName>
</protein>
<organism evidence="1 2">
    <name type="scientific">Taxus chinensis</name>
    <name type="common">Chinese yew</name>
    <name type="synonym">Taxus wallichiana var. chinensis</name>
    <dbReference type="NCBI Taxonomy" id="29808"/>
    <lineage>
        <taxon>Eukaryota</taxon>
        <taxon>Viridiplantae</taxon>
        <taxon>Streptophyta</taxon>
        <taxon>Embryophyta</taxon>
        <taxon>Tracheophyta</taxon>
        <taxon>Spermatophyta</taxon>
        <taxon>Pinopsida</taxon>
        <taxon>Pinidae</taxon>
        <taxon>Conifers II</taxon>
        <taxon>Cupressales</taxon>
        <taxon>Taxaceae</taxon>
        <taxon>Taxus</taxon>
    </lineage>
</organism>
<evidence type="ECO:0000313" key="2">
    <source>
        <dbReference type="Proteomes" id="UP000824469"/>
    </source>
</evidence>
<feature type="non-terminal residue" evidence="1">
    <location>
        <position position="61"/>
    </location>
</feature>
<keyword evidence="2" id="KW-1185">Reference proteome</keyword>
<evidence type="ECO:0000313" key="1">
    <source>
        <dbReference type="EMBL" id="KAH9328712.1"/>
    </source>
</evidence>
<dbReference type="AlphaFoldDB" id="A0AA38GVP3"/>
<gene>
    <name evidence="1" type="ORF">KI387_000820</name>
</gene>
<dbReference type="Proteomes" id="UP000824469">
    <property type="component" value="Unassembled WGS sequence"/>
</dbReference>
<name>A0AA38GVP3_TAXCH</name>
<accession>A0AA38GVP3</accession>
<dbReference type="EMBL" id="JAHRHJ020000001">
    <property type="protein sequence ID" value="KAH9328712.1"/>
    <property type="molecule type" value="Genomic_DNA"/>
</dbReference>